<keyword evidence="2" id="KW-1185">Reference proteome</keyword>
<sequence length="58" mass="6730">MEGRSLFQSHMTDHRQWEHDSFSLRCCLCDHSTNQEAEMRAHAHTHLQGLLGAEAEPR</sequence>
<reference evidence="1 2" key="1">
    <citation type="submission" date="2019-03" db="EMBL/GenBank/DDBJ databases">
        <title>First draft genome of Liparis tanakae, snailfish: a comprehensive survey of snailfish specific genes.</title>
        <authorList>
            <person name="Kim W."/>
            <person name="Song I."/>
            <person name="Jeong J.-H."/>
            <person name="Kim D."/>
            <person name="Kim S."/>
            <person name="Ryu S."/>
            <person name="Song J.Y."/>
            <person name="Lee S.K."/>
        </authorList>
    </citation>
    <scope>NUCLEOTIDE SEQUENCE [LARGE SCALE GENOMIC DNA]</scope>
    <source>
        <tissue evidence="1">Muscle</tissue>
    </source>
</reference>
<name>A0A4Z2E003_9TELE</name>
<evidence type="ECO:0000313" key="1">
    <source>
        <dbReference type="EMBL" id="TNN21830.1"/>
    </source>
</evidence>
<gene>
    <name evidence="1" type="ORF">EYF80_068058</name>
</gene>
<dbReference type="EMBL" id="SRLO01025644">
    <property type="protein sequence ID" value="TNN21830.1"/>
    <property type="molecule type" value="Genomic_DNA"/>
</dbReference>
<evidence type="ECO:0000313" key="2">
    <source>
        <dbReference type="Proteomes" id="UP000314294"/>
    </source>
</evidence>
<organism evidence="1 2">
    <name type="scientific">Liparis tanakae</name>
    <name type="common">Tanaka's snailfish</name>
    <dbReference type="NCBI Taxonomy" id="230148"/>
    <lineage>
        <taxon>Eukaryota</taxon>
        <taxon>Metazoa</taxon>
        <taxon>Chordata</taxon>
        <taxon>Craniata</taxon>
        <taxon>Vertebrata</taxon>
        <taxon>Euteleostomi</taxon>
        <taxon>Actinopterygii</taxon>
        <taxon>Neopterygii</taxon>
        <taxon>Teleostei</taxon>
        <taxon>Neoteleostei</taxon>
        <taxon>Acanthomorphata</taxon>
        <taxon>Eupercaria</taxon>
        <taxon>Perciformes</taxon>
        <taxon>Cottioidei</taxon>
        <taxon>Cottales</taxon>
        <taxon>Liparidae</taxon>
        <taxon>Liparis</taxon>
    </lineage>
</organism>
<protein>
    <submittedName>
        <fullName evidence="1">Uncharacterized protein</fullName>
    </submittedName>
</protein>
<accession>A0A4Z2E003</accession>
<comment type="caution">
    <text evidence="1">The sequence shown here is derived from an EMBL/GenBank/DDBJ whole genome shotgun (WGS) entry which is preliminary data.</text>
</comment>
<proteinExistence type="predicted"/>
<dbReference type="Proteomes" id="UP000314294">
    <property type="component" value="Unassembled WGS sequence"/>
</dbReference>
<dbReference type="OrthoDB" id="8956641at2759"/>
<dbReference type="AlphaFoldDB" id="A0A4Z2E003"/>